<dbReference type="PANTHER" id="PTHR10982">
    <property type="entry name" value="MALONYL COA-ACYL CARRIER PROTEIN TRANSACYLASE"/>
    <property type="match status" value="1"/>
</dbReference>
<dbReference type="EMBL" id="NESQ01000347">
    <property type="protein sequence ID" value="PUU73773.1"/>
    <property type="molecule type" value="Genomic_DNA"/>
</dbReference>
<dbReference type="OrthoDB" id="76567at2759"/>
<proteinExistence type="predicted"/>
<keyword evidence="1" id="KW-0808">Transferase</keyword>
<dbReference type="STRING" id="42251.A0A2T6ZE58"/>
<feature type="region of interest" description="Disordered" evidence="2">
    <location>
        <begin position="337"/>
        <end position="384"/>
    </location>
</feature>
<dbReference type="AlphaFoldDB" id="A0A2T6ZE58"/>
<dbReference type="GO" id="GO:0016740">
    <property type="term" value="F:transferase activity"/>
    <property type="evidence" value="ECO:0007669"/>
    <property type="project" value="UniProtKB-KW"/>
</dbReference>
<dbReference type="PANTHER" id="PTHR10982:SF21">
    <property type="entry name" value="FATTY ACID SYNTHASE SUBUNIT BETA"/>
    <property type="match status" value="1"/>
</dbReference>
<keyword evidence="4" id="KW-1185">Reference proteome</keyword>
<dbReference type="InterPro" id="IPR050830">
    <property type="entry name" value="Fungal_FAS"/>
</dbReference>
<accession>A0A2T6ZE58</accession>
<sequence length="384" mass="43673">MSGAVFKEFRSVMKLDAIFKEIKEAIKTRSHDIVEFHDVDPREFEKVEQGLRHRSNYLEQYCLRIHWFAFQKILKVIMPLKLHKSPAKWLYEMIQRGLVAGLITEVWVESIVAQFFFKIRRHFHNRSLTFGNNGKALVERLGGLSTDPWISAIVAVWKVIIKAIFLQTINGDLLKLVYYYSRFRMLPSADLSMWLKPKPKLMLFPPLPPSFSLSPVVHTSPVVYTLRSLSHPHCRRISHRQQRAPEAQGQCAGFQLEAREVGNGPEMGRIRMWSEPSAPYNEAHTSLCARKAICEIEGLDDKDLDTIYKGPASSAIMIRSEMEPPPLSPSSAGMKGRLDAFQPTNRPCPRKKSYNLNAPSTNPNTVTISTDNGDLSSGEDIKPI</sequence>
<evidence type="ECO:0000256" key="2">
    <source>
        <dbReference type="SAM" id="MobiDB-lite"/>
    </source>
</evidence>
<dbReference type="Proteomes" id="UP000244722">
    <property type="component" value="Unassembled WGS sequence"/>
</dbReference>
<evidence type="ECO:0000313" key="3">
    <source>
        <dbReference type="EMBL" id="PUU73773.1"/>
    </source>
</evidence>
<evidence type="ECO:0000313" key="4">
    <source>
        <dbReference type="Proteomes" id="UP000244722"/>
    </source>
</evidence>
<evidence type="ECO:0000256" key="1">
    <source>
        <dbReference type="ARBA" id="ARBA00022679"/>
    </source>
</evidence>
<name>A0A2T6ZE58_TUBBO</name>
<gene>
    <name evidence="3" type="ORF">B9Z19DRAFT_1068725</name>
</gene>
<organism evidence="3 4">
    <name type="scientific">Tuber borchii</name>
    <name type="common">White truffle</name>
    <dbReference type="NCBI Taxonomy" id="42251"/>
    <lineage>
        <taxon>Eukaryota</taxon>
        <taxon>Fungi</taxon>
        <taxon>Dikarya</taxon>
        <taxon>Ascomycota</taxon>
        <taxon>Pezizomycotina</taxon>
        <taxon>Pezizomycetes</taxon>
        <taxon>Pezizales</taxon>
        <taxon>Tuberaceae</taxon>
        <taxon>Tuber</taxon>
    </lineage>
</organism>
<feature type="compositionally biased region" description="Polar residues" evidence="2">
    <location>
        <begin position="354"/>
        <end position="375"/>
    </location>
</feature>
<reference evidence="3 4" key="1">
    <citation type="submission" date="2017-04" db="EMBL/GenBank/DDBJ databases">
        <title>Draft genome sequence of Tuber borchii Vittad., a whitish edible truffle.</title>
        <authorList>
            <consortium name="DOE Joint Genome Institute"/>
            <person name="Murat C."/>
            <person name="Kuo A."/>
            <person name="Barry K.W."/>
            <person name="Clum A."/>
            <person name="Dockter R.B."/>
            <person name="Fauchery L."/>
            <person name="Iotti M."/>
            <person name="Kohler A."/>
            <person name="Labutti K."/>
            <person name="Lindquist E.A."/>
            <person name="Lipzen A."/>
            <person name="Ohm R.A."/>
            <person name="Wang M."/>
            <person name="Grigoriev I.V."/>
            <person name="Zambonelli A."/>
            <person name="Martin F.M."/>
        </authorList>
    </citation>
    <scope>NUCLEOTIDE SEQUENCE [LARGE SCALE GENOMIC DNA]</scope>
    <source>
        <strain evidence="3 4">Tbo3840</strain>
    </source>
</reference>
<comment type="caution">
    <text evidence="3">The sequence shown here is derived from an EMBL/GenBank/DDBJ whole genome shotgun (WGS) entry which is preliminary data.</text>
</comment>
<protein>
    <submittedName>
        <fullName evidence="3">Uncharacterized protein</fullName>
    </submittedName>
</protein>